<proteinExistence type="predicted"/>
<accession>A0AAD3WVX3</accession>
<protein>
    <submittedName>
        <fullName evidence="1">Uncharacterized protein</fullName>
    </submittedName>
</protein>
<sequence>MAIFFEVVMTEKELFKAVYRIKRLSRSLRTNIVVSSEICKLHNQCKGMSIDVLKRVYGCAAISLLIRDLEDPLLDKYNWRKLIHFDEGLPF</sequence>
<gene>
    <name evidence="1" type="ORF">F6450_08900</name>
</gene>
<dbReference type="AlphaFoldDB" id="A0AAD3WVX3"/>
<name>A0AAD3WVX3_PHODD</name>
<evidence type="ECO:0000313" key="1">
    <source>
        <dbReference type="EMBL" id="KAB1181460.1"/>
    </source>
</evidence>
<reference evidence="1 2" key="1">
    <citation type="submission" date="2019-09" db="EMBL/GenBank/DDBJ databases">
        <title>Photobacterium damselae subsp. damselae CDC-2227-81, a human clinical isolate.</title>
        <authorList>
            <person name="Osorio C.R."/>
        </authorList>
    </citation>
    <scope>NUCLEOTIDE SEQUENCE [LARGE SCALE GENOMIC DNA]</scope>
    <source>
        <strain evidence="1 2">CDC-2227-81</strain>
    </source>
</reference>
<dbReference type="RefSeq" id="WP_151182690.1">
    <property type="nucleotide sequence ID" value="NZ_VZUQ01000053.1"/>
</dbReference>
<dbReference type="Proteomes" id="UP000480943">
    <property type="component" value="Unassembled WGS sequence"/>
</dbReference>
<evidence type="ECO:0000313" key="2">
    <source>
        <dbReference type="Proteomes" id="UP000480943"/>
    </source>
</evidence>
<dbReference type="EMBL" id="VZUQ01000053">
    <property type="protein sequence ID" value="KAB1181460.1"/>
    <property type="molecule type" value="Genomic_DNA"/>
</dbReference>
<comment type="caution">
    <text evidence="1">The sequence shown here is derived from an EMBL/GenBank/DDBJ whole genome shotgun (WGS) entry which is preliminary data.</text>
</comment>
<organism evidence="1 2">
    <name type="scientific">Photobacterium damselae subsp. damselae</name>
    <name type="common">Listonella damsela</name>
    <dbReference type="NCBI Taxonomy" id="85581"/>
    <lineage>
        <taxon>Bacteria</taxon>
        <taxon>Pseudomonadati</taxon>
        <taxon>Pseudomonadota</taxon>
        <taxon>Gammaproteobacteria</taxon>
        <taxon>Vibrionales</taxon>
        <taxon>Vibrionaceae</taxon>
        <taxon>Photobacterium</taxon>
    </lineage>
</organism>